<keyword evidence="5 18" id="KW-0121">Carboxypeptidase</keyword>
<comment type="function">
    <text evidence="1">Removes C-terminal D-alanyl residues from sugar-peptide cell wall precursors.</text>
</comment>
<dbReference type="SUPFAM" id="SSF56601">
    <property type="entry name" value="beta-lactamase/transpeptidase-like"/>
    <property type="match status" value="1"/>
</dbReference>
<dbReference type="GO" id="GO:0006508">
    <property type="term" value="P:proteolysis"/>
    <property type="evidence" value="ECO:0007669"/>
    <property type="project" value="UniProtKB-KW"/>
</dbReference>
<dbReference type="Gene3D" id="2.60.410.10">
    <property type="entry name" value="D-Ala-D-Ala carboxypeptidase, C-terminal domain"/>
    <property type="match status" value="1"/>
</dbReference>
<dbReference type="EMBL" id="LWDL01000011">
    <property type="protein sequence ID" value="OQW53013.1"/>
    <property type="molecule type" value="Genomic_DNA"/>
</dbReference>
<dbReference type="SMART" id="SM00936">
    <property type="entry name" value="PBP5_C"/>
    <property type="match status" value="1"/>
</dbReference>
<feature type="active site" evidence="13">
    <location>
        <position position="132"/>
    </location>
</feature>
<dbReference type="GO" id="GO:0009002">
    <property type="term" value="F:serine-type D-Ala-D-Ala carboxypeptidase activity"/>
    <property type="evidence" value="ECO:0007669"/>
    <property type="project" value="UniProtKB-EC"/>
</dbReference>
<evidence type="ECO:0000256" key="10">
    <source>
        <dbReference type="ARBA" id="ARBA00022984"/>
    </source>
</evidence>
<evidence type="ECO:0000256" key="12">
    <source>
        <dbReference type="ARBA" id="ARBA00034000"/>
    </source>
</evidence>
<protein>
    <recommendedName>
        <fullName evidence="4">serine-type D-Ala-D-Ala carboxypeptidase</fullName>
        <ecNumber evidence="4">3.4.16.4</ecNumber>
    </recommendedName>
</protein>
<dbReference type="InterPro" id="IPR015956">
    <property type="entry name" value="Peniciliin-bd_prot_C_sf"/>
</dbReference>
<dbReference type="InterPro" id="IPR018044">
    <property type="entry name" value="Peptidase_S11"/>
</dbReference>
<name>A0A1W9HZX4_9HYPH</name>
<dbReference type="UniPathway" id="UPA00219"/>
<evidence type="ECO:0000256" key="16">
    <source>
        <dbReference type="SAM" id="SignalP"/>
    </source>
</evidence>
<keyword evidence="8" id="KW-0378">Hydrolase</keyword>
<dbReference type="InterPro" id="IPR012338">
    <property type="entry name" value="Beta-lactam/transpept-like"/>
</dbReference>
<organism evidence="18 19">
    <name type="scientific">Candidatus Raskinella chloraquaticus</name>
    <dbReference type="NCBI Taxonomy" id="1951219"/>
    <lineage>
        <taxon>Bacteria</taxon>
        <taxon>Pseudomonadati</taxon>
        <taxon>Pseudomonadota</taxon>
        <taxon>Alphaproteobacteria</taxon>
        <taxon>Hyphomicrobiales</taxon>
        <taxon>Phreatobacteraceae</taxon>
        <taxon>Candidatus Raskinella</taxon>
    </lineage>
</organism>
<evidence type="ECO:0000259" key="17">
    <source>
        <dbReference type="SMART" id="SM00936"/>
    </source>
</evidence>
<dbReference type="GO" id="GO:0009252">
    <property type="term" value="P:peptidoglycan biosynthetic process"/>
    <property type="evidence" value="ECO:0007669"/>
    <property type="project" value="UniProtKB-UniPathway"/>
</dbReference>
<comment type="similarity">
    <text evidence="3 15">Belongs to the peptidase S11 family.</text>
</comment>
<feature type="binding site" evidence="14">
    <location>
        <position position="235"/>
    </location>
    <ligand>
        <name>substrate</name>
    </ligand>
</feature>
<dbReference type="Pfam" id="PF07943">
    <property type="entry name" value="PBP5_C"/>
    <property type="match status" value="1"/>
</dbReference>
<evidence type="ECO:0000256" key="13">
    <source>
        <dbReference type="PIRSR" id="PIRSR618044-1"/>
    </source>
</evidence>
<feature type="active site" description="Proton acceptor" evidence="13">
    <location>
        <position position="67"/>
    </location>
</feature>
<accession>A0A1W9HZX4</accession>
<comment type="pathway">
    <text evidence="2">Cell wall biogenesis; peptidoglycan biosynthesis.</text>
</comment>
<reference evidence="18 19" key="1">
    <citation type="journal article" date="2017" name="Water Res.">
        <title>Comammox in drinking water systems.</title>
        <authorList>
            <person name="Wang Y."/>
            <person name="Ma L."/>
            <person name="Mao Y."/>
            <person name="Jiang X."/>
            <person name="Xia Y."/>
            <person name="Yu K."/>
            <person name="Li B."/>
            <person name="Zhang T."/>
        </authorList>
    </citation>
    <scope>NUCLEOTIDE SEQUENCE [LARGE SCALE GENOMIC DNA]</scope>
    <source>
        <strain evidence="18">SG_bin8</strain>
    </source>
</reference>
<keyword evidence="7 16" id="KW-0732">Signal</keyword>
<keyword evidence="6" id="KW-0645">Protease</keyword>
<comment type="catalytic activity">
    <reaction evidence="12">
        <text>Preferential cleavage: (Ac)2-L-Lys-D-Ala-|-D-Ala. Also transpeptidation of peptidyl-alanyl moieties that are N-acyl substituents of D-alanine.</text>
        <dbReference type="EC" id="3.4.16.4"/>
    </reaction>
</comment>
<evidence type="ECO:0000256" key="14">
    <source>
        <dbReference type="PIRSR" id="PIRSR618044-2"/>
    </source>
</evidence>
<dbReference type="InterPro" id="IPR012907">
    <property type="entry name" value="Peptidase_S11_C"/>
</dbReference>
<dbReference type="PANTHER" id="PTHR21581:SF6">
    <property type="entry name" value="TRAFFICKING PROTEIN PARTICLE COMPLEX SUBUNIT 12"/>
    <property type="match status" value="1"/>
</dbReference>
<evidence type="ECO:0000256" key="7">
    <source>
        <dbReference type="ARBA" id="ARBA00022729"/>
    </source>
</evidence>
<dbReference type="InterPro" id="IPR037167">
    <property type="entry name" value="Peptidase_S11_C_sf"/>
</dbReference>
<feature type="signal peptide" evidence="16">
    <location>
        <begin position="1"/>
        <end position="26"/>
    </location>
</feature>
<dbReference type="EC" id="3.4.16.4" evidence="4"/>
<feature type="domain" description="Peptidase S11 D-Ala-D-Ala carboxypeptidase A C-terminal" evidence="17">
    <location>
        <begin position="285"/>
        <end position="376"/>
    </location>
</feature>
<evidence type="ECO:0000256" key="4">
    <source>
        <dbReference type="ARBA" id="ARBA00012448"/>
    </source>
</evidence>
<evidence type="ECO:0000256" key="5">
    <source>
        <dbReference type="ARBA" id="ARBA00022645"/>
    </source>
</evidence>
<dbReference type="InterPro" id="IPR001967">
    <property type="entry name" value="Peptidase_S11_N"/>
</dbReference>
<evidence type="ECO:0000256" key="15">
    <source>
        <dbReference type="RuleBase" id="RU004016"/>
    </source>
</evidence>
<dbReference type="GO" id="GO:0008360">
    <property type="term" value="P:regulation of cell shape"/>
    <property type="evidence" value="ECO:0007669"/>
    <property type="project" value="UniProtKB-KW"/>
</dbReference>
<sequence length="399" mass="43295">MTRLSAVARLVTLSWGVLVAPALAIAAGPPAPAGGIDTSAEFAIMVDADTQTVLYEKNADRLMAPASMAKLMTQEVIFNEIANARLTIDTEFSVSEYAWRTGGAPSGGSTMFAQLNSRIKVGDLLKGAIIVSANDGCIVLAEGLSGNEAAFASRMTKRARELGLTQSIFSNSTGLPDPGTRMTTRELARLAVHIIKTYPQFYPWYGEKQFQWNVRKAQENRNPLLREVPGADGLKTGSTSESGFGLVGSVRRDGQRLVVVVNGLKNSKERASESRKLIEWGFRSFRSRMLFAKDDIVGEARVFGGASGYVALTPRDDVRVLVPREADPRDLRARVVYSGPLRAPIAKGQEVAKLQIYNGSVLATERTLITAEDIGHGSLPRKAVDGAWELVKSLFRRHS</sequence>
<dbReference type="STRING" id="1827387.A4S15_06175"/>
<dbReference type="Gene3D" id="3.40.710.10">
    <property type="entry name" value="DD-peptidase/beta-lactamase superfamily"/>
    <property type="match status" value="1"/>
</dbReference>
<evidence type="ECO:0000256" key="1">
    <source>
        <dbReference type="ARBA" id="ARBA00003217"/>
    </source>
</evidence>
<dbReference type="SUPFAM" id="SSF69189">
    <property type="entry name" value="Penicillin-binding protein associated domain"/>
    <property type="match status" value="1"/>
</dbReference>
<evidence type="ECO:0000256" key="8">
    <source>
        <dbReference type="ARBA" id="ARBA00022801"/>
    </source>
</evidence>
<dbReference type="GO" id="GO:0071555">
    <property type="term" value="P:cell wall organization"/>
    <property type="evidence" value="ECO:0007669"/>
    <property type="project" value="UniProtKB-KW"/>
</dbReference>
<keyword evidence="9" id="KW-0133">Cell shape</keyword>
<proteinExistence type="inferred from homology"/>
<evidence type="ECO:0000256" key="9">
    <source>
        <dbReference type="ARBA" id="ARBA00022960"/>
    </source>
</evidence>
<feature type="active site" description="Proton acceptor" evidence="13">
    <location>
        <position position="70"/>
    </location>
</feature>
<evidence type="ECO:0000313" key="19">
    <source>
        <dbReference type="Proteomes" id="UP000192872"/>
    </source>
</evidence>
<evidence type="ECO:0000256" key="6">
    <source>
        <dbReference type="ARBA" id="ARBA00022670"/>
    </source>
</evidence>
<dbReference type="PANTHER" id="PTHR21581">
    <property type="entry name" value="D-ALANYL-D-ALANINE CARBOXYPEPTIDASE"/>
    <property type="match status" value="1"/>
</dbReference>
<dbReference type="PRINTS" id="PR00725">
    <property type="entry name" value="DADACBPTASE1"/>
</dbReference>
<dbReference type="Proteomes" id="UP000192872">
    <property type="component" value="Unassembled WGS sequence"/>
</dbReference>
<gene>
    <name evidence="18" type="ORF">A4S15_06175</name>
</gene>
<dbReference type="Pfam" id="PF00768">
    <property type="entry name" value="Peptidase_S11"/>
    <property type="match status" value="1"/>
</dbReference>
<keyword evidence="10" id="KW-0573">Peptidoglycan synthesis</keyword>
<evidence type="ECO:0000256" key="3">
    <source>
        <dbReference type="ARBA" id="ARBA00007164"/>
    </source>
</evidence>
<feature type="chain" id="PRO_5012506915" description="serine-type D-Ala-D-Ala carboxypeptidase" evidence="16">
    <location>
        <begin position="27"/>
        <end position="399"/>
    </location>
</feature>
<dbReference type="AlphaFoldDB" id="A0A1W9HZX4"/>
<keyword evidence="11" id="KW-0961">Cell wall biogenesis/degradation</keyword>
<comment type="caution">
    <text evidence="18">The sequence shown here is derived from an EMBL/GenBank/DDBJ whole genome shotgun (WGS) entry which is preliminary data.</text>
</comment>
<evidence type="ECO:0000313" key="18">
    <source>
        <dbReference type="EMBL" id="OQW53013.1"/>
    </source>
</evidence>
<evidence type="ECO:0000256" key="2">
    <source>
        <dbReference type="ARBA" id="ARBA00004752"/>
    </source>
</evidence>
<evidence type="ECO:0000256" key="11">
    <source>
        <dbReference type="ARBA" id="ARBA00023316"/>
    </source>
</evidence>